<dbReference type="EC" id="3.1.4.11" evidence="4 11"/>
<dbReference type="GO" id="GO:0051209">
    <property type="term" value="P:release of sequestered calcium ion into cytosol"/>
    <property type="evidence" value="ECO:0007669"/>
    <property type="project" value="TreeGrafter"/>
</dbReference>
<organism evidence="15 16">
    <name type="scientific">Crotalaria pallida</name>
    <name type="common">Smooth rattlebox</name>
    <name type="synonym">Crotalaria striata</name>
    <dbReference type="NCBI Taxonomy" id="3830"/>
    <lineage>
        <taxon>Eukaryota</taxon>
        <taxon>Viridiplantae</taxon>
        <taxon>Streptophyta</taxon>
        <taxon>Embryophyta</taxon>
        <taxon>Tracheophyta</taxon>
        <taxon>Spermatophyta</taxon>
        <taxon>Magnoliopsida</taxon>
        <taxon>eudicotyledons</taxon>
        <taxon>Gunneridae</taxon>
        <taxon>Pentapetalae</taxon>
        <taxon>rosids</taxon>
        <taxon>fabids</taxon>
        <taxon>Fabales</taxon>
        <taxon>Fabaceae</taxon>
        <taxon>Papilionoideae</taxon>
        <taxon>50 kb inversion clade</taxon>
        <taxon>genistoids sensu lato</taxon>
        <taxon>core genistoids</taxon>
        <taxon>Crotalarieae</taxon>
        <taxon>Crotalaria</taxon>
    </lineage>
</organism>
<evidence type="ECO:0000256" key="10">
    <source>
        <dbReference type="ARBA" id="ARBA00023224"/>
    </source>
</evidence>
<feature type="domain" description="C2" evidence="13">
    <location>
        <begin position="455"/>
        <end position="584"/>
    </location>
</feature>
<dbReference type="PROSITE" id="PS50007">
    <property type="entry name" value="PIPLC_X_DOMAIN"/>
    <property type="match status" value="1"/>
</dbReference>
<evidence type="ECO:0000256" key="7">
    <source>
        <dbReference type="ARBA" id="ARBA00022963"/>
    </source>
</evidence>
<keyword evidence="7 11" id="KW-0442">Lipid degradation</keyword>
<comment type="caution">
    <text evidence="15">The sequence shown here is derived from an EMBL/GenBank/DDBJ whole genome shotgun (WGS) entry which is preliminary data.</text>
</comment>
<reference evidence="15 16" key="1">
    <citation type="submission" date="2024-01" db="EMBL/GenBank/DDBJ databases">
        <title>The genomes of 5 underutilized Papilionoideae crops provide insights into root nodulation and disease resistanc.</title>
        <authorList>
            <person name="Yuan L."/>
        </authorList>
    </citation>
    <scope>NUCLEOTIDE SEQUENCE [LARGE SCALE GENOMIC DNA]</scope>
    <source>
        <strain evidence="15">ZHUSHIDOU_FW_LH</strain>
        <tissue evidence="15">Leaf</tissue>
    </source>
</reference>
<accession>A0AAN9FR93</accession>
<dbReference type="SUPFAM" id="SSF49562">
    <property type="entry name" value="C2 domain (Calcium/lipid-binding domain, CaLB)"/>
    <property type="match status" value="1"/>
</dbReference>
<name>A0AAN9FR93_CROPI</name>
<evidence type="ECO:0000313" key="16">
    <source>
        <dbReference type="Proteomes" id="UP001372338"/>
    </source>
</evidence>
<dbReference type="InterPro" id="IPR035892">
    <property type="entry name" value="C2_domain_sf"/>
</dbReference>
<feature type="region of interest" description="Disordered" evidence="12">
    <location>
        <begin position="264"/>
        <end position="296"/>
    </location>
</feature>
<dbReference type="SMART" id="SM00148">
    <property type="entry name" value="PLCXc"/>
    <property type="match status" value="1"/>
</dbReference>
<dbReference type="Pfam" id="PF00388">
    <property type="entry name" value="PI-PLC-X"/>
    <property type="match status" value="1"/>
</dbReference>
<proteinExistence type="predicted"/>
<evidence type="ECO:0000256" key="12">
    <source>
        <dbReference type="SAM" id="MobiDB-lite"/>
    </source>
</evidence>
<dbReference type="CDD" id="cd00275">
    <property type="entry name" value="C2_PLC_like"/>
    <property type="match status" value="1"/>
</dbReference>
<feature type="region of interest" description="Disordered" evidence="12">
    <location>
        <begin position="313"/>
        <end position="336"/>
    </location>
</feature>
<dbReference type="GO" id="GO:0005886">
    <property type="term" value="C:plasma membrane"/>
    <property type="evidence" value="ECO:0007669"/>
    <property type="project" value="UniProtKB-SubCell"/>
</dbReference>
<keyword evidence="9" id="KW-0472">Membrane</keyword>
<dbReference type="Gene3D" id="2.60.40.150">
    <property type="entry name" value="C2 domain"/>
    <property type="match status" value="1"/>
</dbReference>
<dbReference type="PROSITE" id="PS50008">
    <property type="entry name" value="PIPLC_Y_DOMAIN"/>
    <property type="match status" value="1"/>
</dbReference>
<dbReference type="Pfam" id="PF00387">
    <property type="entry name" value="PI-PLC-Y"/>
    <property type="match status" value="1"/>
</dbReference>
<dbReference type="GO" id="GO:0004435">
    <property type="term" value="F:phosphatidylinositol-4,5-bisphosphate phospholipase C activity"/>
    <property type="evidence" value="ECO:0007669"/>
    <property type="project" value="UniProtKB-EC"/>
</dbReference>
<gene>
    <name evidence="15" type="ORF">RIF29_08876</name>
</gene>
<evidence type="ECO:0000256" key="5">
    <source>
        <dbReference type="ARBA" id="ARBA00022475"/>
    </source>
</evidence>
<evidence type="ECO:0000256" key="9">
    <source>
        <dbReference type="ARBA" id="ARBA00023136"/>
    </source>
</evidence>
<dbReference type="SMART" id="SM00239">
    <property type="entry name" value="C2"/>
    <property type="match status" value="1"/>
</dbReference>
<dbReference type="PRINTS" id="PR00390">
    <property type="entry name" value="PHPHLIPASEC"/>
</dbReference>
<dbReference type="PANTHER" id="PTHR10336:SF172">
    <property type="entry name" value="PHOSPHOINOSITIDE PHOSPHOLIPASE C"/>
    <property type="match status" value="1"/>
</dbReference>
<evidence type="ECO:0000313" key="15">
    <source>
        <dbReference type="EMBL" id="KAK7281150.1"/>
    </source>
</evidence>
<dbReference type="InterPro" id="IPR000008">
    <property type="entry name" value="C2_dom"/>
</dbReference>
<evidence type="ECO:0000256" key="8">
    <source>
        <dbReference type="ARBA" id="ARBA00023098"/>
    </source>
</evidence>
<sequence length="605" mass="68774">MSMKVKVHKYKVLNLLTRKFEVHKTEPPLDIKQAFSKFAEGEKHMSIDQFLHFMVECQGEKDCTIKDLEPIVKKVLLLGNSSTINSSNEAEGCKGQGLSLNDFINFLLLDDFNGPLKDEVHHDMSAPLSHYFMYTGHNSYLTGNQLTSECSDKPIIEALLQGVRVIELDLWPASTKDGIKVVHGRTLTPPVSLIKCLESIKKYAFVKSDFPVILTLEDHLTSTLQAKFAEIATQIFGEMLHCPQTDCLTEFPSPESLKNQVIISTKPPKEDPPSDDIMDKGSNPMSNGSESSKEELWQKALSDSMLELKTEHRNVSDEVEEDKNTCDQKPNQLSPRPYKHLITIHGGKSKGAMKERLKVDSKVKRLSLSEKKLKSASESHGTDIIRFTQKNILRVYPKGERVQSSNFRPHLGWMYGAQMVAFNIQGHGKSLCYQQGMFRANGGCGYVKKPEFLMQKNPDDEEFDPKRKLPVKKILRVKVYKGDGWKSDFSETHFDRYSPPDFYTKVCIVGVPADSIKKHTSVIMNNWFPVWDKEFEFPLTVPELALLRIEVKDKDTGGKDDFAGQTCLPVSELRHGFRSVPLYNKKGKKYEHVKLLIRFQIENVE</sequence>
<evidence type="ECO:0000256" key="6">
    <source>
        <dbReference type="ARBA" id="ARBA00022801"/>
    </source>
</evidence>
<evidence type="ECO:0000256" key="2">
    <source>
        <dbReference type="ARBA" id="ARBA00001913"/>
    </source>
</evidence>
<dbReference type="SMART" id="SM00149">
    <property type="entry name" value="PLCYc"/>
    <property type="match status" value="1"/>
</dbReference>
<protein>
    <recommendedName>
        <fullName evidence="4 11">Phosphoinositide phospholipase C</fullName>
        <ecNumber evidence="4 11">3.1.4.11</ecNumber>
    </recommendedName>
</protein>
<comment type="subcellular location">
    <subcellularLocation>
        <location evidence="3">Cell membrane</location>
        <topology evidence="3">Peripheral membrane protein</topology>
    </subcellularLocation>
</comment>
<keyword evidence="16" id="KW-1185">Reference proteome</keyword>
<dbReference type="InterPro" id="IPR001711">
    <property type="entry name" value="PLipase_C_Pinositol-sp_Y"/>
</dbReference>
<keyword evidence="5" id="KW-1003">Cell membrane</keyword>
<dbReference type="AlphaFoldDB" id="A0AAN9FR93"/>
<feature type="compositionally biased region" description="Basic and acidic residues" evidence="12">
    <location>
        <begin position="313"/>
        <end position="326"/>
    </location>
</feature>
<dbReference type="InterPro" id="IPR017946">
    <property type="entry name" value="PLC-like_Pdiesterase_TIM-brl"/>
</dbReference>
<dbReference type="InterPro" id="IPR001192">
    <property type="entry name" value="PI-PLC_fam"/>
</dbReference>
<dbReference type="Pfam" id="PF00168">
    <property type="entry name" value="C2"/>
    <property type="match status" value="1"/>
</dbReference>
<keyword evidence="8 11" id="KW-0443">Lipid metabolism</keyword>
<dbReference type="SUPFAM" id="SSF51695">
    <property type="entry name" value="PLC-like phosphodiesterases"/>
    <property type="match status" value="1"/>
</dbReference>
<comment type="cofactor">
    <cofactor evidence="2">
        <name>Ca(2+)</name>
        <dbReference type="ChEBI" id="CHEBI:29108"/>
    </cofactor>
</comment>
<dbReference type="PROSITE" id="PS50004">
    <property type="entry name" value="C2"/>
    <property type="match status" value="1"/>
</dbReference>
<evidence type="ECO:0000259" key="13">
    <source>
        <dbReference type="PROSITE" id="PS50004"/>
    </source>
</evidence>
<evidence type="ECO:0000256" key="1">
    <source>
        <dbReference type="ARBA" id="ARBA00001195"/>
    </source>
</evidence>
<dbReference type="Proteomes" id="UP001372338">
    <property type="component" value="Unassembled WGS sequence"/>
</dbReference>
<dbReference type="GO" id="GO:0006950">
    <property type="term" value="P:response to stress"/>
    <property type="evidence" value="ECO:0007669"/>
    <property type="project" value="UniProtKB-ARBA"/>
</dbReference>
<dbReference type="Gene3D" id="3.20.20.190">
    <property type="entry name" value="Phosphatidylinositol (PI) phosphodiesterase"/>
    <property type="match status" value="1"/>
</dbReference>
<dbReference type="FunFam" id="2.60.40.150:FF:000060">
    <property type="entry name" value="Phosphoinositide phospholipase C"/>
    <property type="match status" value="1"/>
</dbReference>
<dbReference type="EMBL" id="JAYWIO010000002">
    <property type="protein sequence ID" value="KAK7281150.1"/>
    <property type="molecule type" value="Genomic_DNA"/>
</dbReference>
<comment type="catalytic activity">
    <reaction evidence="1 11">
        <text>a 1,2-diacyl-sn-glycero-3-phospho-(1D-myo-inositol-4,5-bisphosphate) + H2O = 1D-myo-inositol 1,4,5-trisphosphate + a 1,2-diacyl-sn-glycerol + H(+)</text>
        <dbReference type="Rhea" id="RHEA:33179"/>
        <dbReference type="ChEBI" id="CHEBI:15377"/>
        <dbReference type="ChEBI" id="CHEBI:15378"/>
        <dbReference type="ChEBI" id="CHEBI:17815"/>
        <dbReference type="ChEBI" id="CHEBI:58456"/>
        <dbReference type="ChEBI" id="CHEBI:203600"/>
        <dbReference type="EC" id="3.1.4.11"/>
    </reaction>
</comment>
<dbReference type="GO" id="GO:0048015">
    <property type="term" value="P:phosphatidylinositol-mediated signaling"/>
    <property type="evidence" value="ECO:0007669"/>
    <property type="project" value="TreeGrafter"/>
</dbReference>
<evidence type="ECO:0000256" key="4">
    <source>
        <dbReference type="ARBA" id="ARBA00012368"/>
    </source>
</evidence>
<evidence type="ECO:0000259" key="14">
    <source>
        <dbReference type="PROSITE" id="PS50008"/>
    </source>
</evidence>
<dbReference type="Gene3D" id="1.10.238.10">
    <property type="entry name" value="EF-hand"/>
    <property type="match status" value="1"/>
</dbReference>
<keyword evidence="10" id="KW-0807">Transducer</keyword>
<evidence type="ECO:0000256" key="11">
    <source>
        <dbReference type="RuleBase" id="RU361133"/>
    </source>
</evidence>
<dbReference type="GO" id="GO:0016042">
    <property type="term" value="P:lipid catabolic process"/>
    <property type="evidence" value="ECO:0007669"/>
    <property type="project" value="UniProtKB-KW"/>
</dbReference>
<dbReference type="InterPro" id="IPR000909">
    <property type="entry name" value="PLipase_C_PInositol-sp_X_dom"/>
</dbReference>
<dbReference type="PANTHER" id="PTHR10336">
    <property type="entry name" value="PHOSPHOINOSITIDE-SPECIFIC PHOSPHOLIPASE C FAMILY PROTEIN"/>
    <property type="match status" value="1"/>
</dbReference>
<feature type="domain" description="PI-PLC Y-box" evidence="14">
    <location>
        <begin position="367"/>
        <end position="453"/>
    </location>
</feature>
<keyword evidence="6 11" id="KW-0378">Hydrolase</keyword>
<evidence type="ECO:0000256" key="3">
    <source>
        <dbReference type="ARBA" id="ARBA00004202"/>
    </source>
</evidence>